<name>A0A2B7Y7Z1_9EURO</name>
<proteinExistence type="predicted"/>
<evidence type="ECO:0000313" key="3">
    <source>
        <dbReference type="Proteomes" id="UP000223968"/>
    </source>
</evidence>
<evidence type="ECO:0000313" key="2">
    <source>
        <dbReference type="EMBL" id="PGH17171.1"/>
    </source>
</evidence>
<sequence>MTSQYRGMQCACHQPSEYQKMLKQTGSIRISDELPARSVQVSSKQINTEHIHIHFCTSTQFLTSKNTILQYNRSLSIKTYCHNPNLEMPIQLTPPSSGAGAPSDLSSTSDQPQQQSQQQQLSQSQPQQPQTGTSPAAAPSSHMSQHAGSQLSKEEVDKIYQERMEEEYAKREGGA</sequence>
<feature type="compositionally biased region" description="Polar residues" evidence="1">
    <location>
        <begin position="142"/>
        <end position="151"/>
    </location>
</feature>
<evidence type="ECO:0000256" key="1">
    <source>
        <dbReference type="SAM" id="MobiDB-lite"/>
    </source>
</evidence>
<feature type="compositionally biased region" description="Basic and acidic residues" evidence="1">
    <location>
        <begin position="152"/>
        <end position="175"/>
    </location>
</feature>
<feature type="compositionally biased region" description="Low complexity" evidence="1">
    <location>
        <begin position="102"/>
        <end position="141"/>
    </location>
</feature>
<keyword evidence="3" id="KW-1185">Reference proteome</keyword>
<organism evidence="2 3">
    <name type="scientific">Helicocarpus griseus UAMH5409</name>
    <dbReference type="NCBI Taxonomy" id="1447875"/>
    <lineage>
        <taxon>Eukaryota</taxon>
        <taxon>Fungi</taxon>
        <taxon>Dikarya</taxon>
        <taxon>Ascomycota</taxon>
        <taxon>Pezizomycotina</taxon>
        <taxon>Eurotiomycetes</taxon>
        <taxon>Eurotiomycetidae</taxon>
        <taxon>Onygenales</taxon>
        <taxon>Ajellomycetaceae</taxon>
        <taxon>Helicocarpus</taxon>
    </lineage>
</organism>
<comment type="caution">
    <text evidence="2">The sequence shown here is derived from an EMBL/GenBank/DDBJ whole genome shotgun (WGS) entry which is preliminary data.</text>
</comment>
<dbReference type="Proteomes" id="UP000223968">
    <property type="component" value="Unassembled WGS sequence"/>
</dbReference>
<reference evidence="2 3" key="1">
    <citation type="submission" date="2017-10" db="EMBL/GenBank/DDBJ databases">
        <title>Comparative genomics in systemic dimorphic fungi from Ajellomycetaceae.</title>
        <authorList>
            <person name="Munoz J.F."/>
            <person name="Mcewen J.G."/>
            <person name="Clay O.K."/>
            <person name="Cuomo C.A."/>
        </authorList>
    </citation>
    <scope>NUCLEOTIDE SEQUENCE [LARGE SCALE GENOMIC DNA]</scope>
    <source>
        <strain evidence="2 3">UAMH5409</strain>
    </source>
</reference>
<gene>
    <name evidence="2" type="ORF">AJ79_01309</name>
</gene>
<accession>A0A2B7Y7Z1</accession>
<dbReference type="EMBL" id="PDNB01000012">
    <property type="protein sequence ID" value="PGH17171.1"/>
    <property type="molecule type" value="Genomic_DNA"/>
</dbReference>
<protein>
    <submittedName>
        <fullName evidence="2">Uncharacterized protein</fullName>
    </submittedName>
</protein>
<dbReference type="OrthoDB" id="197676at2759"/>
<feature type="region of interest" description="Disordered" evidence="1">
    <location>
        <begin position="88"/>
        <end position="175"/>
    </location>
</feature>
<dbReference type="AlphaFoldDB" id="A0A2B7Y7Z1"/>